<evidence type="ECO:0000313" key="3">
    <source>
        <dbReference type="Proteomes" id="UP000828390"/>
    </source>
</evidence>
<sequence>MYIKHYINNSPNDDKYSTDVKYNSTDDDSNSTSNAYDSHKNLFNTSNYDNN</sequence>
<reference evidence="2" key="1">
    <citation type="journal article" date="2019" name="bioRxiv">
        <title>The Genome of the Zebra Mussel, Dreissena polymorpha: A Resource for Invasive Species Research.</title>
        <authorList>
            <person name="McCartney M.A."/>
            <person name="Auch B."/>
            <person name="Kono T."/>
            <person name="Mallez S."/>
            <person name="Zhang Y."/>
            <person name="Obille A."/>
            <person name="Becker A."/>
            <person name="Abrahante J.E."/>
            <person name="Garbe J."/>
            <person name="Badalamenti J.P."/>
            <person name="Herman A."/>
            <person name="Mangelson H."/>
            <person name="Liachko I."/>
            <person name="Sullivan S."/>
            <person name="Sone E.D."/>
            <person name="Koren S."/>
            <person name="Silverstein K.A.T."/>
            <person name="Beckman K.B."/>
            <person name="Gohl D.M."/>
        </authorList>
    </citation>
    <scope>NUCLEOTIDE SEQUENCE</scope>
    <source>
        <strain evidence="2">Duluth1</strain>
        <tissue evidence="2">Whole animal</tissue>
    </source>
</reference>
<feature type="compositionally biased region" description="Polar residues" evidence="1">
    <location>
        <begin position="41"/>
        <end position="51"/>
    </location>
</feature>
<proteinExistence type="predicted"/>
<evidence type="ECO:0000256" key="1">
    <source>
        <dbReference type="SAM" id="MobiDB-lite"/>
    </source>
</evidence>
<gene>
    <name evidence="2" type="ORF">DPMN_050494</name>
</gene>
<feature type="region of interest" description="Disordered" evidence="1">
    <location>
        <begin position="1"/>
        <end position="51"/>
    </location>
</feature>
<organism evidence="2 3">
    <name type="scientific">Dreissena polymorpha</name>
    <name type="common">Zebra mussel</name>
    <name type="synonym">Mytilus polymorpha</name>
    <dbReference type="NCBI Taxonomy" id="45954"/>
    <lineage>
        <taxon>Eukaryota</taxon>
        <taxon>Metazoa</taxon>
        <taxon>Spiralia</taxon>
        <taxon>Lophotrochozoa</taxon>
        <taxon>Mollusca</taxon>
        <taxon>Bivalvia</taxon>
        <taxon>Autobranchia</taxon>
        <taxon>Heteroconchia</taxon>
        <taxon>Euheterodonta</taxon>
        <taxon>Imparidentia</taxon>
        <taxon>Neoheterodontei</taxon>
        <taxon>Myida</taxon>
        <taxon>Dreissenoidea</taxon>
        <taxon>Dreissenidae</taxon>
        <taxon>Dreissena</taxon>
    </lineage>
</organism>
<reference evidence="2" key="2">
    <citation type="submission" date="2020-11" db="EMBL/GenBank/DDBJ databases">
        <authorList>
            <person name="McCartney M.A."/>
            <person name="Auch B."/>
            <person name="Kono T."/>
            <person name="Mallez S."/>
            <person name="Becker A."/>
            <person name="Gohl D.M."/>
            <person name="Silverstein K.A.T."/>
            <person name="Koren S."/>
            <person name="Bechman K.B."/>
            <person name="Herman A."/>
            <person name="Abrahante J.E."/>
            <person name="Garbe J."/>
        </authorList>
    </citation>
    <scope>NUCLEOTIDE SEQUENCE</scope>
    <source>
        <strain evidence="2">Duluth1</strain>
        <tissue evidence="2">Whole animal</tissue>
    </source>
</reference>
<evidence type="ECO:0000313" key="2">
    <source>
        <dbReference type="EMBL" id="KAH3724671.1"/>
    </source>
</evidence>
<comment type="caution">
    <text evidence="2">The sequence shown here is derived from an EMBL/GenBank/DDBJ whole genome shotgun (WGS) entry which is preliminary data.</text>
</comment>
<dbReference type="EMBL" id="JAIWYP010000012">
    <property type="protein sequence ID" value="KAH3724671.1"/>
    <property type="molecule type" value="Genomic_DNA"/>
</dbReference>
<dbReference type="Proteomes" id="UP000828390">
    <property type="component" value="Unassembled WGS sequence"/>
</dbReference>
<dbReference type="AlphaFoldDB" id="A0A9D4CI50"/>
<accession>A0A9D4CI50</accession>
<keyword evidence="3" id="KW-1185">Reference proteome</keyword>
<protein>
    <submittedName>
        <fullName evidence="2">Uncharacterized protein</fullName>
    </submittedName>
</protein>
<name>A0A9D4CI50_DREPO</name>